<sequence length="52" mass="5580">MPDPAVADTAARFVAQGTVGAIQGWLDLPGEPDVAVFEDVYRALVPPWWVQG</sequence>
<dbReference type="EMBL" id="BAABIC010000030">
    <property type="protein sequence ID" value="GAA4710849.1"/>
    <property type="molecule type" value="Genomic_DNA"/>
</dbReference>
<comment type="caution">
    <text evidence="1">The sequence shown here is derived from an EMBL/GenBank/DDBJ whole genome shotgun (WGS) entry which is preliminary data.</text>
</comment>
<name>A0ABP8XLN2_9PSEU</name>
<dbReference type="Proteomes" id="UP001500325">
    <property type="component" value="Unassembled WGS sequence"/>
</dbReference>
<protein>
    <recommendedName>
        <fullName evidence="3">TetR family transcriptional regulator</fullName>
    </recommendedName>
</protein>
<accession>A0ABP8XLN2</accession>
<evidence type="ECO:0000313" key="1">
    <source>
        <dbReference type="EMBL" id="GAA4710849.1"/>
    </source>
</evidence>
<proteinExistence type="predicted"/>
<keyword evidence="2" id="KW-1185">Reference proteome</keyword>
<gene>
    <name evidence="1" type="ORF">GCM10023215_61070</name>
</gene>
<evidence type="ECO:0000313" key="2">
    <source>
        <dbReference type="Proteomes" id="UP001500325"/>
    </source>
</evidence>
<dbReference type="RefSeq" id="WP_345384250.1">
    <property type="nucleotide sequence ID" value="NZ_BAABIC010000030.1"/>
</dbReference>
<organism evidence="1 2">
    <name type="scientific">Pseudonocardia yuanmonensis</name>
    <dbReference type="NCBI Taxonomy" id="1095914"/>
    <lineage>
        <taxon>Bacteria</taxon>
        <taxon>Bacillati</taxon>
        <taxon>Actinomycetota</taxon>
        <taxon>Actinomycetes</taxon>
        <taxon>Pseudonocardiales</taxon>
        <taxon>Pseudonocardiaceae</taxon>
        <taxon>Pseudonocardia</taxon>
    </lineage>
</organism>
<evidence type="ECO:0008006" key="3">
    <source>
        <dbReference type="Google" id="ProtNLM"/>
    </source>
</evidence>
<reference evidence="2" key="1">
    <citation type="journal article" date="2019" name="Int. J. Syst. Evol. Microbiol.">
        <title>The Global Catalogue of Microorganisms (GCM) 10K type strain sequencing project: providing services to taxonomists for standard genome sequencing and annotation.</title>
        <authorList>
            <consortium name="The Broad Institute Genomics Platform"/>
            <consortium name="The Broad Institute Genome Sequencing Center for Infectious Disease"/>
            <person name="Wu L."/>
            <person name="Ma J."/>
        </authorList>
    </citation>
    <scope>NUCLEOTIDE SEQUENCE [LARGE SCALE GENOMIC DNA]</scope>
    <source>
        <strain evidence="2">JCM 18055</strain>
    </source>
</reference>